<gene>
    <name evidence="1" type="ORF">Taro_028232</name>
</gene>
<protein>
    <submittedName>
        <fullName evidence="1">Uncharacterized protein</fullName>
    </submittedName>
</protein>
<dbReference type="Proteomes" id="UP000652761">
    <property type="component" value="Unassembled WGS sequence"/>
</dbReference>
<reference evidence="1" key="1">
    <citation type="submission" date="2017-07" db="EMBL/GenBank/DDBJ databases">
        <title>Taro Niue Genome Assembly and Annotation.</title>
        <authorList>
            <person name="Atibalentja N."/>
            <person name="Keating K."/>
            <person name="Fields C.J."/>
        </authorList>
    </citation>
    <scope>NUCLEOTIDE SEQUENCE</scope>
    <source>
        <strain evidence="1">Niue_2</strain>
        <tissue evidence="1">Leaf</tissue>
    </source>
</reference>
<accession>A0A843VWP2</accession>
<organism evidence="1 2">
    <name type="scientific">Colocasia esculenta</name>
    <name type="common">Wild taro</name>
    <name type="synonym">Arum esculentum</name>
    <dbReference type="NCBI Taxonomy" id="4460"/>
    <lineage>
        <taxon>Eukaryota</taxon>
        <taxon>Viridiplantae</taxon>
        <taxon>Streptophyta</taxon>
        <taxon>Embryophyta</taxon>
        <taxon>Tracheophyta</taxon>
        <taxon>Spermatophyta</taxon>
        <taxon>Magnoliopsida</taxon>
        <taxon>Liliopsida</taxon>
        <taxon>Araceae</taxon>
        <taxon>Aroideae</taxon>
        <taxon>Colocasieae</taxon>
        <taxon>Colocasia</taxon>
    </lineage>
</organism>
<evidence type="ECO:0000313" key="2">
    <source>
        <dbReference type="Proteomes" id="UP000652761"/>
    </source>
</evidence>
<name>A0A843VWP2_COLES</name>
<dbReference type="AlphaFoldDB" id="A0A843VWP2"/>
<evidence type="ECO:0000313" key="1">
    <source>
        <dbReference type="EMBL" id="MQL95569.1"/>
    </source>
</evidence>
<dbReference type="EMBL" id="NMUH01001805">
    <property type="protein sequence ID" value="MQL95569.1"/>
    <property type="molecule type" value="Genomic_DNA"/>
</dbReference>
<comment type="caution">
    <text evidence="1">The sequence shown here is derived from an EMBL/GenBank/DDBJ whole genome shotgun (WGS) entry which is preliminary data.</text>
</comment>
<proteinExistence type="predicted"/>
<keyword evidence="2" id="KW-1185">Reference proteome</keyword>
<sequence length="172" mass="18398">MKKKFLKISYLGIPLKTPETIFPETLDTSFPLPIRETPKPSTCSHRLSPRSLVCSRRRGSVAASEEEEEEEVSSPACSLTACFSSCIREPPRSFAPVAEVQADPLLLLTLDVRCVAGNISSSTPHVVESTAVGSKPPCLPLPSLAEVGGVDQASRSGCLYGWSSSACLDLCM</sequence>